<evidence type="ECO:0000313" key="3">
    <source>
        <dbReference type="Proteomes" id="UP001431429"/>
    </source>
</evidence>
<keyword evidence="3" id="KW-1185">Reference proteome</keyword>
<dbReference type="InterPro" id="IPR019627">
    <property type="entry name" value="YAcAr"/>
</dbReference>
<accession>A0ABT0UW36</accession>
<dbReference type="EMBL" id="JAMQAW010000042">
    <property type="protein sequence ID" value="MCM2392641.1"/>
    <property type="molecule type" value="Genomic_DNA"/>
</dbReference>
<feature type="domain" description="YspA cpYpsA-related SLOG" evidence="1">
    <location>
        <begin position="13"/>
        <end position="81"/>
    </location>
</feature>
<sequence length="167" mass="18635">MIAEMIQESFSHVVLVTGSRSWNDEKSMCETFNDAWREWGPENVTRPVLLSGHSPKGADSIAELLWEDAGFEIIPFPADWSTCGRTAGFQRNQEMVDAAQVFREARAQVLCTAFLDLCRRPGCPQRGQEQLMPHTPGHFSHGTIHCRSRARAAGIKTTSVLHPSPPF</sequence>
<organism evidence="2 3">
    <name type="scientific">Streptomyces albipurpureus</name>
    <dbReference type="NCBI Taxonomy" id="2897419"/>
    <lineage>
        <taxon>Bacteria</taxon>
        <taxon>Bacillati</taxon>
        <taxon>Actinomycetota</taxon>
        <taxon>Actinomycetes</taxon>
        <taxon>Kitasatosporales</taxon>
        <taxon>Streptomycetaceae</taxon>
        <taxon>Streptomyces</taxon>
    </lineage>
</organism>
<evidence type="ECO:0000313" key="2">
    <source>
        <dbReference type="EMBL" id="MCM2392641.1"/>
    </source>
</evidence>
<name>A0ABT0UW36_9ACTN</name>
<dbReference type="Pfam" id="PF10686">
    <property type="entry name" value="YAcAr"/>
    <property type="match status" value="1"/>
</dbReference>
<dbReference type="RefSeq" id="WP_250922967.1">
    <property type="nucleotide sequence ID" value="NZ_JAMQAW010000042.1"/>
</dbReference>
<evidence type="ECO:0000259" key="1">
    <source>
        <dbReference type="Pfam" id="PF10686"/>
    </source>
</evidence>
<reference evidence="2" key="1">
    <citation type="submission" date="2022-06" db="EMBL/GenBank/DDBJ databases">
        <title>Genome public.</title>
        <authorList>
            <person name="Sun Q."/>
        </authorList>
    </citation>
    <scope>NUCLEOTIDE SEQUENCE</scope>
    <source>
        <strain evidence="2">CWNU-1</strain>
    </source>
</reference>
<comment type="caution">
    <text evidence="2">The sequence shown here is derived from an EMBL/GenBank/DDBJ whole genome shotgun (WGS) entry which is preliminary data.</text>
</comment>
<dbReference type="Proteomes" id="UP001431429">
    <property type="component" value="Unassembled WGS sequence"/>
</dbReference>
<protein>
    <submittedName>
        <fullName evidence="2">DUF2493 domain-containing protein</fullName>
    </submittedName>
</protein>
<gene>
    <name evidence="2" type="ORF">NBG84_30885</name>
</gene>
<proteinExistence type="predicted"/>